<dbReference type="PANTHER" id="PTHR33840:SF1">
    <property type="entry name" value="TLE1 PHOSPHOLIPASE DOMAIN-CONTAINING PROTEIN"/>
    <property type="match status" value="1"/>
</dbReference>
<keyword evidence="3" id="KW-1185">Reference proteome</keyword>
<gene>
    <name evidence="2" type="ORF">LuPra_02323</name>
</gene>
<reference evidence="3" key="2">
    <citation type="submission" date="2016-04" db="EMBL/GenBank/DDBJ databases">
        <title>First Complete Genome Sequence of a Subdivision 6 Acidobacterium.</title>
        <authorList>
            <person name="Huang S."/>
            <person name="Vieira S."/>
            <person name="Bunk B."/>
            <person name="Riedel T."/>
            <person name="Sproeer C."/>
            <person name="Overmann J."/>
        </authorList>
    </citation>
    <scope>NUCLEOTIDE SEQUENCE [LARGE SCALE GENOMIC DNA]</scope>
    <source>
        <strain evidence="3">DSM 100886 HEG_-6_39</strain>
    </source>
</reference>
<dbReference type="STRING" id="1855912.LuPra_02323"/>
<accession>A0A143PLP4</accession>
<reference evidence="2 3" key="1">
    <citation type="journal article" date="2016" name="Genome Announc.">
        <title>First Complete Genome Sequence of a Subdivision 6 Acidobacterium Strain.</title>
        <authorList>
            <person name="Huang S."/>
            <person name="Vieira S."/>
            <person name="Bunk B."/>
            <person name="Riedel T."/>
            <person name="Sproer C."/>
            <person name="Overmann J."/>
        </authorList>
    </citation>
    <scope>NUCLEOTIDE SEQUENCE [LARGE SCALE GENOMIC DNA]</scope>
    <source>
        <strain evidence="3">DSM 100886 HEG_-6_39</strain>
    </source>
</reference>
<dbReference type="OrthoDB" id="4378831at2"/>
<organism evidence="2 3">
    <name type="scientific">Luteitalea pratensis</name>
    <dbReference type="NCBI Taxonomy" id="1855912"/>
    <lineage>
        <taxon>Bacteria</taxon>
        <taxon>Pseudomonadati</taxon>
        <taxon>Acidobacteriota</taxon>
        <taxon>Vicinamibacteria</taxon>
        <taxon>Vicinamibacterales</taxon>
        <taxon>Vicinamibacteraceae</taxon>
        <taxon>Luteitalea</taxon>
    </lineage>
</organism>
<dbReference type="Pfam" id="PF09994">
    <property type="entry name" value="T6SS_Tle1-like_cat"/>
    <property type="match status" value="2"/>
</dbReference>
<feature type="domain" description="T6SS Phospholipase effector Tle1-like catalytic" evidence="1">
    <location>
        <begin position="115"/>
        <end position="214"/>
    </location>
</feature>
<name>A0A143PLP4_LUTPR</name>
<dbReference type="AlphaFoldDB" id="A0A143PLP4"/>
<dbReference type="RefSeq" id="WP_110170888.1">
    <property type="nucleotide sequence ID" value="NZ_CP015136.1"/>
</dbReference>
<feature type="domain" description="T6SS Phospholipase effector Tle1-like catalytic" evidence="1">
    <location>
        <begin position="5"/>
        <end position="107"/>
    </location>
</feature>
<dbReference type="KEGG" id="abac:LuPra_02323"/>
<evidence type="ECO:0000313" key="2">
    <source>
        <dbReference type="EMBL" id="AMY09110.1"/>
    </source>
</evidence>
<dbReference type="Proteomes" id="UP000076079">
    <property type="component" value="Chromosome"/>
</dbReference>
<protein>
    <recommendedName>
        <fullName evidence="1">T6SS Phospholipase effector Tle1-like catalytic domain-containing protein</fullName>
    </recommendedName>
</protein>
<evidence type="ECO:0000259" key="1">
    <source>
        <dbReference type="Pfam" id="PF09994"/>
    </source>
</evidence>
<sequence length="293" mass="31766">MALYAFDGTGNQDEDDNARDSNVVRFFEAYVDPGKNDDPDKDVGSLYVKGIGRMAQTLLGMGIAEAFGIGGHRRVEQAMSRLKRNLRHGDSIVDVVGFSRGAALALSFVNEIADEMPQQKVRFLGLFDVVGQFGLPGPNVNAGHRLTLPGNVEACRHAMAIHESRASFPLTRLSDKHGTAAKSLVELWFTGVHSDVGGGNRNRGLNSVALHWMFMNARRAGLPIAQDAIERNLADRTLPQKISVHKVDLEVHRSCFASDCLHASVTLVAGGQGPFRTMPASPLRHMDDEGALA</sequence>
<proteinExistence type="predicted"/>
<dbReference type="EMBL" id="CP015136">
    <property type="protein sequence ID" value="AMY09110.1"/>
    <property type="molecule type" value="Genomic_DNA"/>
</dbReference>
<dbReference type="PANTHER" id="PTHR33840">
    <property type="match status" value="1"/>
</dbReference>
<dbReference type="InterPro" id="IPR018712">
    <property type="entry name" value="Tle1-like_cat"/>
</dbReference>
<evidence type="ECO:0000313" key="3">
    <source>
        <dbReference type="Proteomes" id="UP000076079"/>
    </source>
</evidence>